<dbReference type="EMBL" id="CP016896">
    <property type="protein sequence ID" value="APV35141.1"/>
    <property type="molecule type" value="Genomic_DNA"/>
</dbReference>
<evidence type="ECO:0000313" key="1">
    <source>
        <dbReference type="EMBL" id="APV35141.1"/>
    </source>
</evidence>
<dbReference type="AlphaFoldDB" id="A0A1P8EG10"/>
<proteinExistence type="predicted"/>
<dbReference type="RefSeq" id="WP_004938494.1">
    <property type="nucleotide sequence ID" value="NZ_BKCR01000017.1"/>
</dbReference>
<dbReference type="eggNOG" id="ENOG50302XI">
    <property type="taxonomic scope" value="Bacteria"/>
</dbReference>
<evidence type="ECO:0000313" key="2">
    <source>
        <dbReference type="EMBL" id="WND04683.1"/>
    </source>
</evidence>
<protein>
    <submittedName>
        <fullName evidence="1">Uncharacterized protein</fullName>
    </submittedName>
</protein>
<sequence length="86" mass="10534">MNNRHVTLQDKYSNIHHLMRVKDLIVDPIKKTETCQWLWIYKTTSEFFPFELWTQLDRVQVNEKLVYKDLTFKVIHIDDEDHPLFS</sequence>
<reference evidence="2" key="2">
    <citation type="submission" date="2023-09" db="EMBL/GenBank/DDBJ databases">
        <title>Acinetobacter soli.</title>
        <authorList>
            <person name="Kim B."/>
            <person name="Kim D."/>
            <person name="Park D."/>
        </authorList>
    </citation>
    <scope>NUCLEOTIDE SEQUENCE</scope>
    <source>
        <strain evidence="2">2023.05</strain>
    </source>
</reference>
<gene>
    <name evidence="1" type="ORF">BEN76_03540</name>
    <name evidence="2" type="ORF">RHP80_10660</name>
</gene>
<dbReference type="EMBL" id="CP134206">
    <property type="protein sequence ID" value="WND04683.1"/>
    <property type="molecule type" value="Genomic_DNA"/>
</dbReference>
<reference evidence="1 3" key="1">
    <citation type="submission" date="2016-08" db="EMBL/GenBank/DDBJ databases">
        <title>Complete genome sequence of Acinetobacter baylyi strain GFJ2.</title>
        <authorList>
            <person name="Tabata M."/>
            <person name="Kuboki S."/>
            <person name="Gibu N."/>
            <person name="Kinouchi Y."/>
            <person name="Vangnai A."/>
            <person name="Kasai D."/>
            <person name="Fukuda M."/>
        </authorList>
    </citation>
    <scope>NUCLEOTIDE SEQUENCE [LARGE SCALE GENOMIC DNA]</scope>
    <source>
        <strain evidence="1 3">GFJ2</strain>
    </source>
</reference>
<dbReference type="KEGG" id="asol:BEN76_03540"/>
<dbReference type="Proteomes" id="UP001256400">
    <property type="component" value="Chromosome"/>
</dbReference>
<dbReference type="Proteomes" id="UP000185674">
    <property type="component" value="Chromosome"/>
</dbReference>
<evidence type="ECO:0000313" key="3">
    <source>
        <dbReference type="Proteomes" id="UP000185674"/>
    </source>
</evidence>
<accession>A0A1P8EG10</accession>
<name>A0A1P8EG10_9GAMM</name>
<organism evidence="1 3">
    <name type="scientific">Acinetobacter soli</name>
    <dbReference type="NCBI Taxonomy" id="487316"/>
    <lineage>
        <taxon>Bacteria</taxon>
        <taxon>Pseudomonadati</taxon>
        <taxon>Pseudomonadota</taxon>
        <taxon>Gammaproteobacteria</taxon>
        <taxon>Moraxellales</taxon>
        <taxon>Moraxellaceae</taxon>
        <taxon>Acinetobacter</taxon>
    </lineage>
</organism>